<sequence>ITFCKVNPNTIQKYINMAGEPKPYRPKGGSKRPLSAVYSSGYEFDYEYYRDDFYSRLFDYHGRVAPPPRAVIPLKRSRVLAPSSRRGKTSFPVKTSSSSSSSSSRPPTSSSSSGVKLKTDQLQTIKRELTQIKMKIDSLLGRLEKIEKQQRTESVPIVESAKEAQRKYEDNCDSLHEESVSETAENSGEEAGEGALDVEAGEMTDGGEDDYDEEGSHHLIENHVSDIDN</sequence>
<dbReference type="InterPro" id="IPR051186">
    <property type="entry name" value="RRM_HNRPC/RALY_subfam"/>
</dbReference>
<feature type="compositionally biased region" description="Low complexity" evidence="2">
    <location>
        <begin position="95"/>
        <end position="113"/>
    </location>
</feature>
<feature type="region of interest" description="Disordered" evidence="2">
    <location>
        <begin position="148"/>
        <end position="229"/>
    </location>
</feature>
<feature type="compositionally biased region" description="Basic and acidic residues" evidence="2">
    <location>
        <begin position="160"/>
        <end position="179"/>
    </location>
</feature>
<evidence type="ECO:0000313" key="4">
    <source>
        <dbReference type="Proteomes" id="UP000028760"/>
    </source>
</evidence>
<keyword evidence="1" id="KW-0694">RNA-binding</keyword>
<dbReference type="Proteomes" id="UP000028760">
    <property type="component" value="Unassembled WGS sequence"/>
</dbReference>
<dbReference type="PANTHER" id="PTHR13968:SF21">
    <property type="entry name" value="RNA-BINDING RALY-LIKE PROTEIN"/>
    <property type="match status" value="1"/>
</dbReference>
<evidence type="ECO:0000313" key="3">
    <source>
        <dbReference type="Ensembl" id="ENSPFOP00000028093.1"/>
    </source>
</evidence>
<dbReference type="GO" id="GO:0005634">
    <property type="term" value="C:nucleus"/>
    <property type="evidence" value="ECO:0007669"/>
    <property type="project" value="TreeGrafter"/>
</dbReference>
<reference evidence="3" key="2">
    <citation type="submission" date="2025-08" db="UniProtKB">
        <authorList>
            <consortium name="Ensembl"/>
        </authorList>
    </citation>
    <scope>IDENTIFICATION</scope>
</reference>
<reference evidence="3" key="3">
    <citation type="submission" date="2025-09" db="UniProtKB">
        <authorList>
            <consortium name="Ensembl"/>
        </authorList>
    </citation>
    <scope>IDENTIFICATION</scope>
</reference>
<feature type="compositionally biased region" description="Acidic residues" evidence="2">
    <location>
        <begin position="199"/>
        <end position="213"/>
    </location>
</feature>
<reference evidence="4" key="1">
    <citation type="submission" date="2013-10" db="EMBL/GenBank/DDBJ databases">
        <authorList>
            <person name="Schartl M."/>
            <person name="Warren W."/>
        </authorList>
    </citation>
    <scope>NUCLEOTIDE SEQUENCE [LARGE SCALE GENOMIC DNA]</scope>
    <source>
        <strain evidence="4">female</strain>
    </source>
</reference>
<evidence type="ECO:0008006" key="5">
    <source>
        <dbReference type="Google" id="ProtNLM"/>
    </source>
</evidence>
<keyword evidence="4" id="KW-1185">Reference proteome</keyword>
<feature type="compositionally biased region" description="Basic and acidic residues" evidence="2">
    <location>
        <begin position="214"/>
        <end position="229"/>
    </location>
</feature>
<proteinExistence type="predicted"/>
<dbReference type="Ensembl" id="ENSPFOT00000027852.1">
    <property type="protein sequence ID" value="ENSPFOP00000028093.1"/>
    <property type="gene ID" value="ENSPFOG00000019412.2"/>
</dbReference>
<evidence type="ECO:0000256" key="2">
    <source>
        <dbReference type="SAM" id="MobiDB-lite"/>
    </source>
</evidence>
<organism evidence="3 4">
    <name type="scientific">Poecilia formosa</name>
    <name type="common">Amazon molly</name>
    <name type="synonym">Limia formosa</name>
    <dbReference type="NCBI Taxonomy" id="48698"/>
    <lineage>
        <taxon>Eukaryota</taxon>
        <taxon>Metazoa</taxon>
        <taxon>Chordata</taxon>
        <taxon>Craniata</taxon>
        <taxon>Vertebrata</taxon>
        <taxon>Euteleostomi</taxon>
        <taxon>Actinopterygii</taxon>
        <taxon>Neopterygii</taxon>
        <taxon>Teleostei</taxon>
        <taxon>Neoteleostei</taxon>
        <taxon>Acanthomorphata</taxon>
        <taxon>Ovalentaria</taxon>
        <taxon>Atherinomorphae</taxon>
        <taxon>Cyprinodontiformes</taxon>
        <taxon>Poeciliidae</taxon>
        <taxon>Poeciliinae</taxon>
        <taxon>Poecilia</taxon>
    </lineage>
</organism>
<dbReference type="GeneTree" id="ENSGT00940000164239"/>
<dbReference type="OMA" id="LRYINMA"/>
<dbReference type="GO" id="GO:0003723">
    <property type="term" value="F:RNA binding"/>
    <property type="evidence" value="ECO:0007669"/>
    <property type="project" value="UniProtKB-KW"/>
</dbReference>
<dbReference type="PANTHER" id="PTHR13968">
    <property type="entry name" value="HETEROGENEOUS NUCLEAR RIBONUCLEOPROTEIN"/>
    <property type="match status" value="1"/>
</dbReference>
<evidence type="ECO:0000256" key="1">
    <source>
        <dbReference type="ARBA" id="ARBA00022884"/>
    </source>
</evidence>
<protein>
    <recommendedName>
        <fullName evidence="5">RALY RNA binding protein like</fullName>
    </recommendedName>
</protein>
<dbReference type="EMBL" id="AYCK01011089">
    <property type="status" value="NOT_ANNOTATED_CDS"/>
    <property type="molecule type" value="Genomic_DNA"/>
</dbReference>
<name>A0A096M9K2_POEFO</name>
<accession>A0A096M9K2</accession>
<feature type="region of interest" description="Disordered" evidence="2">
    <location>
        <begin position="76"/>
        <end position="119"/>
    </location>
</feature>
<dbReference type="AlphaFoldDB" id="A0A096M9K2"/>